<dbReference type="Pfam" id="PF22678">
    <property type="entry name" value="Cytochrom_c_NrfB-like"/>
    <property type="match status" value="1"/>
</dbReference>
<dbReference type="RefSeq" id="WP_136850389.1">
    <property type="nucleotide sequence ID" value="NZ_SWCI01000001.1"/>
</dbReference>
<dbReference type="InterPro" id="IPR053875">
    <property type="entry name" value="Cytochrom_c_NrfB-like_dom"/>
</dbReference>
<dbReference type="Gene3D" id="1.10.287.3080">
    <property type="match status" value="1"/>
</dbReference>
<gene>
    <name evidence="4" type="ORF">FCL40_00805</name>
</gene>
<evidence type="ECO:0000256" key="2">
    <source>
        <dbReference type="SAM" id="SignalP"/>
    </source>
</evidence>
<dbReference type="PANTHER" id="PTHR35038">
    <property type="entry name" value="DISSIMILATORY SULFITE REDUCTASE SIRA"/>
    <property type="match status" value="1"/>
</dbReference>
<evidence type="ECO:0000313" key="4">
    <source>
        <dbReference type="EMBL" id="TKB51127.1"/>
    </source>
</evidence>
<evidence type="ECO:0000259" key="3">
    <source>
        <dbReference type="Pfam" id="PF22678"/>
    </source>
</evidence>
<comment type="caution">
    <text evidence="4">The sequence shown here is derived from an EMBL/GenBank/DDBJ whole genome shotgun (WGS) entry which is preliminary data.</text>
</comment>
<dbReference type="AlphaFoldDB" id="A0A4U1BKI5"/>
<dbReference type="EMBL" id="SWCI01000001">
    <property type="protein sequence ID" value="TKB51127.1"/>
    <property type="molecule type" value="Genomic_DNA"/>
</dbReference>
<name>A0A4U1BKI5_9GAMM</name>
<dbReference type="Gene3D" id="3.90.10.10">
    <property type="entry name" value="Cytochrome C3"/>
    <property type="match status" value="1"/>
</dbReference>
<evidence type="ECO:0000256" key="1">
    <source>
        <dbReference type="ARBA" id="ARBA00022729"/>
    </source>
</evidence>
<accession>A0A4U1BKI5</accession>
<feature type="domain" description="Cytochrome c-type protein NrfB-like" evidence="3">
    <location>
        <begin position="57"/>
        <end position="145"/>
    </location>
</feature>
<keyword evidence="5" id="KW-1185">Reference proteome</keyword>
<dbReference type="Proteomes" id="UP000305674">
    <property type="component" value="Unassembled WGS sequence"/>
</dbReference>
<reference evidence="4 5" key="1">
    <citation type="submission" date="2019-04" db="EMBL/GenBank/DDBJ databases">
        <authorList>
            <person name="Hwang J.C."/>
        </authorList>
    </citation>
    <scope>NUCLEOTIDE SEQUENCE [LARGE SCALE GENOMIC DNA]</scope>
    <source>
        <strain evidence="4 5">IMCC35001</strain>
    </source>
</reference>
<organism evidence="4 5">
    <name type="scientific">Ferrimonas sediminicola</name>
    <dbReference type="NCBI Taxonomy" id="2569538"/>
    <lineage>
        <taxon>Bacteria</taxon>
        <taxon>Pseudomonadati</taxon>
        <taxon>Pseudomonadota</taxon>
        <taxon>Gammaproteobacteria</taxon>
        <taxon>Alteromonadales</taxon>
        <taxon>Ferrimonadaceae</taxon>
        <taxon>Ferrimonas</taxon>
    </lineage>
</organism>
<keyword evidence="1 2" id="KW-0732">Signal</keyword>
<proteinExistence type="predicted"/>
<feature type="chain" id="PRO_5020574247" evidence="2">
    <location>
        <begin position="26"/>
        <end position="155"/>
    </location>
</feature>
<dbReference type="OrthoDB" id="6398708at2"/>
<feature type="signal peptide" evidence="2">
    <location>
        <begin position="1"/>
        <end position="25"/>
    </location>
</feature>
<dbReference type="GO" id="GO:0016491">
    <property type="term" value="F:oxidoreductase activity"/>
    <property type="evidence" value="ECO:0007669"/>
    <property type="project" value="TreeGrafter"/>
</dbReference>
<evidence type="ECO:0000313" key="5">
    <source>
        <dbReference type="Proteomes" id="UP000305674"/>
    </source>
</evidence>
<dbReference type="SUPFAM" id="SSF48695">
    <property type="entry name" value="Multiheme cytochromes"/>
    <property type="match status" value="1"/>
</dbReference>
<dbReference type="PANTHER" id="PTHR35038:SF5">
    <property type="entry name" value="CYTOCHROME C-TYPE PROTEIN NRFB"/>
    <property type="match status" value="1"/>
</dbReference>
<dbReference type="InterPro" id="IPR051829">
    <property type="entry name" value="Multiheme_Cytochr_ET"/>
</dbReference>
<dbReference type="InterPro" id="IPR036280">
    <property type="entry name" value="Multihaem_cyt_sf"/>
</dbReference>
<sequence length="155" mass="16919">MRDRYLISILVSCALIAGVQPLAQAATDSSTQCLRCHKRNGSMEGVHASVGTQGLACTSCHGDKGQHPKGKAPVITYGQDSVTEVTVQNQRCARCHQPGKLRAADWTHDVHLNQLSCAACHRLHPDRDPIRGITETRRTQLCVDCHGARKDKESL</sequence>
<protein>
    <submittedName>
        <fullName evidence="4">Nitrite reductase</fullName>
    </submittedName>
</protein>